<dbReference type="EMBL" id="JXBC01000002">
    <property type="protein sequence ID" value="KIU12316.1"/>
    <property type="molecule type" value="Genomic_DNA"/>
</dbReference>
<dbReference type="InterPro" id="IPR001633">
    <property type="entry name" value="EAL_dom"/>
</dbReference>
<dbReference type="PANTHER" id="PTHR33121">
    <property type="entry name" value="CYCLIC DI-GMP PHOSPHODIESTERASE PDEF"/>
    <property type="match status" value="1"/>
</dbReference>
<dbReference type="InterPro" id="IPR035919">
    <property type="entry name" value="EAL_sf"/>
</dbReference>
<protein>
    <submittedName>
        <fullName evidence="2">Sensor protein</fullName>
    </submittedName>
</protein>
<dbReference type="PATRIC" id="fig|1423.173.peg.1200"/>
<dbReference type="AlphaFoldDB" id="A0A0D1L8Z5"/>
<organism evidence="2 3">
    <name type="scientific">Bacillus subtilis</name>
    <dbReference type="NCBI Taxonomy" id="1423"/>
    <lineage>
        <taxon>Bacteria</taxon>
        <taxon>Bacillati</taxon>
        <taxon>Bacillota</taxon>
        <taxon>Bacilli</taxon>
        <taxon>Bacillales</taxon>
        <taxon>Bacillaceae</taxon>
        <taxon>Bacillus</taxon>
    </lineage>
</organism>
<dbReference type="PANTHER" id="PTHR33121:SF70">
    <property type="entry name" value="SIGNALING PROTEIN YKOW"/>
    <property type="match status" value="1"/>
</dbReference>
<reference evidence="2 3" key="1">
    <citation type="submission" date="2014-12" db="EMBL/GenBank/DDBJ databases">
        <title>Comparative genome analysis of Bacillus coagulans HM-08, Clostridium butyricum HM-68, Bacillus subtilis HM-66 and Bacillus licheniformis BL-09.</title>
        <authorList>
            <person name="Zhang H."/>
        </authorList>
    </citation>
    <scope>NUCLEOTIDE SEQUENCE [LARGE SCALE GENOMIC DNA]</scope>
    <source>
        <strain evidence="2 3">HM-66</strain>
    </source>
</reference>
<dbReference type="Gene3D" id="3.20.20.450">
    <property type="entry name" value="EAL domain"/>
    <property type="match status" value="1"/>
</dbReference>
<dbReference type="PROSITE" id="PS50883">
    <property type="entry name" value="EAL"/>
    <property type="match status" value="1"/>
</dbReference>
<dbReference type="Proteomes" id="UP000032247">
    <property type="component" value="Unassembled WGS sequence"/>
</dbReference>
<gene>
    <name evidence="2" type="ORF">SC09_Contig19orf00752</name>
</gene>
<proteinExistence type="predicted"/>
<dbReference type="CDD" id="cd01948">
    <property type="entry name" value="EAL"/>
    <property type="match status" value="1"/>
</dbReference>
<dbReference type="SMART" id="SM00052">
    <property type="entry name" value="EAL"/>
    <property type="match status" value="1"/>
</dbReference>
<name>A0A0D1L8Z5_BACIU</name>
<sequence>MTMDNLDHSKKVLSSLTELGIRISIDDFGTGHSSLSYLKDFPIHRLKIDKSFIDDIQTHPKSEQITGAIIAMGHQLSLQVIAEGVENAAQKQLLFEKGCDHLQGFFFSRPIPPEQFEQFIIEQPSQ</sequence>
<feature type="domain" description="EAL" evidence="1">
    <location>
        <begin position="1"/>
        <end position="124"/>
    </location>
</feature>
<dbReference type="Pfam" id="PF00563">
    <property type="entry name" value="EAL"/>
    <property type="match status" value="1"/>
</dbReference>
<evidence type="ECO:0000313" key="2">
    <source>
        <dbReference type="EMBL" id="KIU12316.1"/>
    </source>
</evidence>
<dbReference type="InterPro" id="IPR050706">
    <property type="entry name" value="Cyclic-di-GMP_PDE-like"/>
</dbReference>
<accession>A0A0D1L8Z5</accession>
<dbReference type="GO" id="GO:0071111">
    <property type="term" value="F:cyclic-guanylate-specific phosphodiesterase activity"/>
    <property type="evidence" value="ECO:0007669"/>
    <property type="project" value="InterPro"/>
</dbReference>
<evidence type="ECO:0000313" key="3">
    <source>
        <dbReference type="Proteomes" id="UP000032247"/>
    </source>
</evidence>
<comment type="caution">
    <text evidence="2">The sequence shown here is derived from an EMBL/GenBank/DDBJ whole genome shotgun (WGS) entry which is preliminary data.</text>
</comment>
<dbReference type="SUPFAM" id="SSF141868">
    <property type="entry name" value="EAL domain-like"/>
    <property type="match status" value="1"/>
</dbReference>
<evidence type="ECO:0000259" key="1">
    <source>
        <dbReference type="PROSITE" id="PS50883"/>
    </source>
</evidence>